<protein>
    <submittedName>
        <fullName evidence="1">Serine O-acetyltransferase</fullName>
        <ecNumber evidence="1">2.3.1.30</ecNumber>
    </submittedName>
</protein>
<dbReference type="GO" id="GO:0009001">
    <property type="term" value="F:serine O-acetyltransferase activity"/>
    <property type="evidence" value="ECO:0007669"/>
    <property type="project" value="UniProtKB-EC"/>
</dbReference>
<gene>
    <name evidence="1" type="ORF">J2X98_004511</name>
</gene>
<reference evidence="1 2" key="1">
    <citation type="submission" date="2023-07" db="EMBL/GenBank/DDBJ databases">
        <title>Sorghum-associated microbial communities from plants grown in Nebraska, USA.</title>
        <authorList>
            <person name="Schachtman D."/>
        </authorList>
    </citation>
    <scope>NUCLEOTIDE SEQUENCE [LARGE SCALE GENOMIC DNA]</scope>
    <source>
        <strain evidence="1 2">CC222</strain>
    </source>
</reference>
<proteinExistence type="predicted"/>
<dbReference type="RefSeq" id="WP_307312664.1">
    <property type="nucleotide sequence ID" value="NZ_JAUSRE010000052.1"/>
</dbReference>
<keyword evidence="1" id="KW-0012">Acyltransferase</keyword>
<dbReference type="EMBL" id="JAUSRE010000052">
    <property type="protein sequence ID" value="MDP9890892.1"/>
    <property type="molecule type" value="Genomic_DNA"/>
</dbReference>
<name>A0ABT9S0M7_9MICC</name>
<evidence type="ECO:0000313" key="1">
    <source>
        <dbReference type="EMBL" id="MDP9890892.1"/>
    </source>
</evidence>
<evidence type="ECO:0000313" key="2">
    <source>
        <dbReference type="Proteomes" id="UP001226577"/>
    </source>
</evidence>
<accession>A0ABT9S0M7</accession>
<dbReference type="EC" id="2.3.1.30" evidence="1"/>
<keyword evidence="2" id="KW-1185">Reference proteome</keyword>
<dbReference type="InterPro" id="IPR011004">
    <property type="entry name" value="Trimer_LpxA-like_sf"/>
</dbReference>
<dbReference type="Proteomes" id="UP001226577">
    <property type="component" value="Unassembled WGS sequence"/>
</dbReference>
<comment type="caution">
    <text evidence="1">The sequence shown here is derived from an EMBL/GenBank/DDBJ whole genome shotgun (WGS) entry which is preliminary data.</text>
</comment>
<keyword evidence="1" id="KW-0808">Transferase</keyword>
<dbReference type="PANTHER" id="PTHR42811">
    <property type="entry name" value="SERINE ACETYLTRANSFERASE"/>
    <property type="match status" value="1"/>
</dbReference>
<sequence length="150" mass="15726">MSLITRLINLRSHSVLGRAAKEALALYGVEFPASVEVGRGLKVLHPGFGTVIHPSTKIGNNVTIYHGVTIGRGDPWIAGDKSPVGGIIIEDDVVLCAGAKIICNDGILTVKRGTVVGANAVLTTTTPEPNGVWVGVPARRKNDRTLGRVS</sequence>
<dbReference type="Gene3D" id="2.160.10.10">
    <property type="entry name" value="Hexapeptide repeat proteins"/>
    <property type="match status" value="1"/>
</dbReference>
<dbReference type="SUPFAM" id="SSF51161">
    <property type="entry name" value="Trimeric LpxA-like enzymes"/>
    <property type="match status" value="1"/>
</dbReference>
<organism evidence="1 2">
    <name type="scientific">Pseudarthrobacter enclensis</name>
    <dbReference type="NCBI Taxonomy" id="993070"/>
    <lineage>
        <taxon>Bacteria</taxon>
        <taxon>Bacillati</taxon>
        <taxon>Actinomycetota</taxon>
        <taxon>Actinomycetes</taxon>
        <taxon>Micrococcales</taxon>
        <taxon>Micrococcaceae</taxon>
        <taxon>Pseudarthrobacter</taxon>
    </lineage>
</organism>